<protein>
    <submittedName>
        <fullName evidence="1">Uncharacterized protein</fullName>
    </submittedName>
</protein>
<dbReference type="Proteomes" id="UP001165960">
    <property type="component" value="Unassembled WGS sequence"/>
</dbReference>
<dbReference type="EMBL" id="QTSX02004315">
    <property type="protein sequence ID" value="KAJ9065963.1"/>
    <property type="molecule type" value="Genomic_DNA"/>
</dbReference>
<gene>
    <name evidence="1" type="ORF">DSO57_1014370</name>
</gene>
<name>A0ACC2SU98_9FUNG</name>
<proteinExistence type="predicted"/>
<reference evidence="1" key="1">
    <citation type="submission" date="2022-04" db="EMBL/GenBank/DDBJ databases">
        <title>Genome of the entomopathogenic fungus Entomophthora muscae.</title>
        <authorList>
            <person name="Elya C."/>
            <person name="Lovett B.R."/>
            <person name="Lee E."/>
            <person name="Macias A.M."/>
            <person name="Hajek A.E."/>
            <person name="De Bivort B.L."/>
            <person name="Kasson M.T."/>
            <person name="De Fine Licht H.H."/>
            <person name="Stajich J.E."/>
        </authorList>
    </citation>
    <scope>NUCLEOTIDE SEQUENCE</scope>
    <source>
        <strain evidence="1">Berkeley</strain>
    </source>
</reference>
<evidence type="ECO:0000313" key="2">
    <source>
        <dbReference type="Proteomes" id="UP001165960"/>
    </source>
</evidence>
<comment type="caution">
    <text evidence="1">The sequence shown here is derived from an EMBL/GenBank/DDBJ whole genome shotgun (WGS) entry which is preliminary data.</text>
</comment>
<organism evidence="1 2">
    <name type="scientific">Entomophthora muscae</name>
    <dbReference type="NCBI Taxonomy" id="34485"/>
    <lineage>
        <taxon>Eukaryota</taxon>
        <taxon>Fungi</taxon>
        <taxon>Fungi incertae sedis</taxon>
        <taxon>Zoopagomycota</taxon>
        <taxon>Entomophthoromycotina</taxon>
        <taxon>Entomophthoromycetes</taxon>
        <taxon>Entomophthorales</taxon>
        <taxon>Entomophthoraceae</taxon>
        <taxon>Entomophthora</taxon>
    </lineage>
</organism>
<sequence>MGYFEDKSLSFAFASQNELMSKLVIQLFGFLTLHNSLAPLMLVASDPTVLVLFCGLGFPVACLCCAPEHDRIIAPNEGVFKAPNRGNKILTISFMRLKSTLVANQELSLEEGTGLWPVPMTTILEQDNQIANLKSLTNEITPGTGAILLPWNPSTQIPWARFS</sequence>
<keyword evidence="2" id="KW-1185">Reference proteome</keyword>
<accession>A0ACC2SU98</accession>
<evidence type="ECO:0000313" key="1">
    <source>
        <dbReference type="EMBL" id="KAJ9065963.1"/>
    </source>
</evidence>